<evidence type="ECO:0000256" key="10">
    <source>
        <dbReference type="SAM" id="Phobius"/>
    </source>
</evidence>
<dbReference type="Pfam" id="PF08334">
    <property type="entry name" value="T2SSG"/>
    <property type="match status" value="1"/>
</dbReference>
<dbReference type="PANTHER" id="PTHR30093">
    <property type="entry name" value="GENERAL SECRETION PATHWAY PROTEIN G"/>
    <property type="match status" value="1"/>
</dbReference>
<keyword evidence="13" id="KW-1185">Reference proteome</keyword>
<evidence type="ECO:0000256" key="9">
    <source>
        <dbReference type="ARBA" id="ARBA00023136"/>
    </source>
</evidence>
<dbReference type="EMBL" id="JAGQDG010000002">
    <property type="protein sequence ID" value="MBQ0935102.1"/>
    <property type="molecule type" value="Genomic_DNA"/>
</dbReference>
<dbReference type="RefSeq" id="WP_210807668.1">
    <property type="nucleotide sequence ID" value="NZ_JAGQDG010000002.1"/>
</dbReference>
<feature type="domain" description="Type II secretion system protein GspG C-terminal" evidence="11">
    <location>
        <begin position="37"/>
        <end position="141"/>
    </location>
</feature>
<comment type="subcellular location">
    <subcellularLocation>
        <location evidence="1">Cell inner membrane</location>
        <topology evidence="1">Single-pass membrane protein</topology>
    </subcellularLocation>
</comment>
<evidence type="ECO:0000313" key="13">
    <source>
        <dbReference type="Proteomes" id="UP000672097"/>
    </source>
</evidence>
<accession>A0ABS5DVD5</accession>
<feature type="transmembrane region" description="Helical" evidence="10">
    <location>
        <begin position="20"/>
        <end position="39"/>
    </location>
</feature>
<evidence type="ECO:0000259" key="11">
    <source>
        <dbReference type="Pfam" id="PF08334"/>
    </source>
</evidence>
<evidence type="ECO:0000313" key="12">
    <source>
        <dbReference type="EMBL" id="MBQ0935102.1"/>
    </source>
</evidence>
<dbReference type="InterPro" id="IPR013545">
    <property type="entry name" value="T2SS_protein-GspG_C"/>
</dbReference>
<keyword evidence="4" id="KW-1003">Cell membrane</keyword>
<gene>
    <name evidence="12" type="primary">gspG</name>
    <name evidence="12" type="ORF">KAK11_07180</name>
</gene>
<dbReference type="Pfam" id="PF07963">
    <property type="entry name" value="N_methyl"/>
    <property type="match status" value="1"/>
</dbReference>
<keyword evidence="5" id="KW-0488">Methylation</keyword>
<evidence type="ECO:0000256" key="2">
    <source>
        <dbReference type="ARBA" id="ARBA00009984"/>
    </source>
</evidence>
<comment type="caution">
    <text evidence="12">The sequence shown here is derived from an EMBL/GenBank/DDBJ whole genome shotgun (WGS) entry which is preliminary data.</text>
</comment>
<organism evidence="12 13">
    <name type="scientific">Ideonella paludis</name>
    <dbReference type="NCBI Taxonomy" id="1233411"/>
    <lineage>
        <taxon>Bacteria</taxon>
        <taxon>Pseudomonadati</taxon>
        <taxon>Pseudomonadota</taxon>
        <taxon>Betaproteobacteria</taxon>
        <taxon>Burkholderiales</taxon>
        <taxon>Sphaerotilaceae</taxon>
        <taxon>Ideonella</taxon>
    </lineage>
</organism>
<dbReference type="InterPro" id="IPR012902">
    <property type="entry name" value="N_methyl_site"/>
</dbReference>
<proteinExistence type="inferred from homology"/>
<dbReference type="PANTHER" id="PTHR30093:SF44">
    <property type="entry name" value="TYPE II SECRETION SYSTEM CORE PROTEIN G"/>
    <property type="match status" value="1"/>
</dbReference>
<evidence type="ECO:0000256" key="8">
    <source>
        <dbReference type="ARBA" id="ARBA00022989"/>
    </source>
</evidence>
<reference evidence="12 13" key="1">
    <citation type="submission" date="2021-04" db="EMBL/GenBank/DDBJ databases">
        <title>The genome sequence of type strain Ideonella paludis KCTC 32238.</title>
        <authorList>
            <person name="Liu Y."/>
        </authorList>
    </citation>
    <scope>NUCLEOTIDE SEQUENCE [LARGE SCALE GENOMIC DNA]</scope>
    <source>
        <strain evidence="12 13">KCTC 32238</strain>
    </source>
</reference>
<comment type="similarity">
    <text evidence="2">Belongs to the GSP G family.</text>
</comment>
<dbReference type="NCBIfam" id="TIGR01710">
    <property type="entry name" value="typeII_sec_gspG"/>
    <property type="match status" value="1"/>
</dbReference>
<dbReference type="SUPFAM" id="SSF54523">
    <property type="entry name" value="Pili subunits"/>
    <property type="match status" value="1"/>
</dbReference>
<evidence type="ECO:0000256" key="7">
    <source>
        <dbReference type="ARBA" id="ARBA00022692"/>
    </source>
</evidence>
<evidence type="ECO:0000256" key="3">
    <source>
        <dbReference type="ARBA" id="ARBA00020042"/>
    </source>
</evidence>
<dbReference type="NCBIfam" id="TIGR02532">
    <property type="entry name" value="IV_pilin_GFxxxE"/>
    <property type="match status" value="1"/>
</dbReference>
<evidence type="ECO:0000256" key="4">
    <source>
        <dbReference type="ARBA" id="ARBA00022475"/>
    </source>
</evidence>
<name>A0ABS5DVD5_9BURK</name>
<keyword evidence="8 10" id="KW-1133">Transmembrane helix</keyword>
<keyword evidence="9 10" id="KW-0472">Membrane</keyword>
<dbReference type="Gene3D" id="3.30.700.10">
    <property type="entry name" value="Glycoprotein, Type 4 Pilin"/>
    <property type="match status" value="1"/>
</dbReference>
<sequence length="143" mass="15611">MTSPSLHARPPAKGFTLMELLVVVLIIGLLTGIVAPRLLGQINKSEVTTAQAQMDALDKALQAYRIDTGRYPSSAQGLKALVQQPPEETRWRGPYMRGDIPPDPWGMPYVYRAPGNNGKEFELLSTGRDRVPGGLGDDADILR</sequence>
<dbReference type="InterPro" id="IPR000983">
    <property type="entry name" value="Bac_GSPG_pilin"/>
</dbReference>
<keyword evidence="7 10" id="KW-0812">Transmembrane</keyword>
<evidence type="ECO:0000256" key="1">
    <source>
        <dbReference type="ARBA" id="ARBA00004377"/>
    </source>
</evidence>
<evidence type="ECO:0000256" key="6">
    <source>
        <dbReference type="ARBA" id="ARBA00022519"/>
    </source>
</evidence>
<dbReference type="InterPro" id="IPR010054">
    <property type="entry name" value="Type2_sec_GspG"/>
</dbReference>
<keyword evidence="6" id="KW-0997">Cell inner membrane</keyword>
<dbReference type="Proteomes" id="UP000672097">
    <property type="component" value="Unassembled WGS sequence"/>
</dbReference>
<dbReference type="InterPro" id="IPR045584">
    <property type="entry name" value="Pilin-like"/>
</dbReference>
<protein>
    <recommendedName>
        <fullName evidence="3">Type II secretion system core protein G</fullName>
    </recommendedName>
</protein>
<dbReference type="PRINTS" id="PR00813">
    <property type="entry name" value="BCTERIALGSPG"/>
</dbReference>
<evidence type="ECO:0000256" key="5">
    <source>
        <dbReference type="ARBA" id="ARBA00022481"/>
    </source>
</evidence>